<dbReference type="Pfam" id="PF01399">
    <property type="entry name" value="PCI"/>
    <property type="match status" value="1"/>
</dbReference>
<dbReference type="SUPFAM" id="SSF46785">
    <property type="entry name" value="Winged helix' DNA-binding domain"/>
    <property type="match status" value="1"/>
</dbReference>
<dbReference type="SMART" id="SM00753">
    <property type="entry name" value="PAM"/>
    <property type="match status" value="1"/>
</dbReference>
<evidence type="ECO:0000256" key="3">
    <source>
        <dbReference type="ARBA" id="ARBA00062507"/>
    </source>
</evidence>
<dbReference type="PANTHER" id="PTHR10678">
    <property type="entry name" value="26S PROTEASOME NON-ATPASE REGULATORY SUBUNIT 11/COP9 SIGNALOSOME COMPLEX SUBUNIT 2"/>
    <property type="match status" value="1"/>
</dbReference>
<dbReference type="InterPro" id="IPR040773">
    <property type="entry name" value="Rpn6_N"/>
</dbReference>
<sequence>MSAPMDVDVPEHPLAKKLERAQDAQVTSPEEAIKLYKEIIASGTDTDTDTAMEGQDERPAAGGGGGNDTAEGVDTYKIQEQAIYALGELYVSKRRGDEVRNLMKEIRPFFATLPKARTAKIVRTLIDNVTKIPGSEDLAILVCKDCIAWCKDEKRTFLRLRVQKDLAGLYYQQERYQLGLSLINPLCKEVKKLDDKHLLVEIHLTESKLHFALQNVPKSKAALTAARTNANGIHCPPLLQAEIDLQAGVLHAQEKDYKTSFSYFYESFEAFNVADDPRALTALKYQLLAKIMCNQAGEVNSLISAKSGLKYVGKETEALVAVAKCHEQRSLKMFERTLEEYKPQLENDPIVRRHITDLNETLVEQNLLRILEPFSRVEIEHVAKLIDLPLVRVQTKISEMILDKKLHGTLDQGIGVLIVFDEPPLRKTYEDALASIKNMSEVVDTLYEKAQLLST</sequence>
<dbReference type="GO" id="GO:0000502">
    <property type="term" value="C:proteasome complex"/>
    <property type="evidence" value="ECO:0007669"/>
    <property type="project" value="UniProtKB-KW"/>
</dbReference>
<dbReference type="InterPro" id="IPR000717">
    <property type="entry name" value="PCI_dom"/>
</dbReference>
<name>A0A6U4FH72_9ALVE</name>
<comment type="similarity">
    <text evidence="1">Belongs to the proteasome subunit S9 family.</text>
</comment>
<feature type="domain" description="PCI" evidence="5">
    <location>
        <begin position="257"/>
        <end position="424"/>
    </location>
</feature>
<dbReference type="FunFam" id="1.25.40.570:FF:000016">
    <property type="entry name" value="26S proteasome regulatory subunit"/>
    <property type="match status" value="1"/>
</dbReference>
<feature type="region of interest" description="Disordered" evidence="4">
    <location>
        <begin position="44"/>
        <end position="71"/>
    </location>
</feature>
<dbReference type="EMBL" id="HBGB01032202">
    <property type="protein sequence ID" value="CAD9063844.1"/>
    <property type="molecule type" value="Transcribed_RNA"/>
</dbReference>
<evidence type="ECO:0000256" key="1">
    <source>
        <dbReference type="ARBA" id="ARBA00007454"/>
    </source>
</evidence>
<reference evidence="6" key="1">
    <citation type="submission" date="2021-01" db="EMBL/GenBank/DDBJ databases">
        <authorList>
            <person name="Corre E."/>
            <person name="Pelletier E."/>
            <person name="Niang G."/>
            <person name="Scheremetjew M."/>
            <person name="Finn R."/>
            <person name="Kale V."/>
            <person name="Holt S."/>
            <person name="Cochrane G."/>
            <person name="Meng A."/>
            <person name="Brown T."/>
            <person name="Cohen L."/>
        </authorList>
    </citation>
    <scope>NUCLEOTIDE SEQUENCE</scope>
    <source>
        <strain evidence="6">CCMP3346</strain>
    </source>
</reference>
<evidence type="ECO:0000259" key="5">
    <source>
        <dbReference type="PROSITE" id="PS50250"/>
    </source>
</evidence>
<dbReference type="Pfam" id="PF18055">
    <property type="entry name" value="RPN6_N"/>
    <property type="match status" value="1"/>
</dbReference>
<dbReference type="AlphaFoldDB" id="A0A6U4FH72"/>
<comment type="subunit">
    <text evidence="3">Component of the lid subcomplex of the 19S proteasome regulatory particle complex (also named PA700 complex). The 26S proteasome consists of a 20S proteasome core and two 19S regulatory subunits.</text>
</comment>
<dbReference type="PROSITE" id="PS50250">
    <property type="entry name" value="PCI"/>
    <property type="match status" value="1"/>
</dbReference>
<dbReference type="InterPro" id="IPR036390">
    <property type="entry name" value="WH_DNA-bd_sf"/>
</dbReference>
<protein>
    <recommendedName>
        <fullName evidence="5">PCI domain-containing protein</fullName>
    </recommendedName>
</protein>
<dbReference type="InterPro" id="IPR050871">
    <property type="entry name" value="26S_Proteasome/COP9_Components"/>
</dbReference>
<gene>
    <name evidence="6" type="ORF">VBRA1451_LOCUS18914</name>
    <name evidence="7" type="ORF">VBRA1451_LOCUS18923</name>
</gene>
<dbReference type="SMART" id="SM00088">
    <property type="entry name" value="PINT"/>
    <property type="match status" value="1"/>
</dbReference>
<accession>A0A6U4FH72</accession>
<keyword evidence="2" id="KW-0647">Proteasome</keyword>
<evidence type="ECO:0000313" key="6">
    <source>
        <dbReference type="EMBL" id="CAD9063844.1"/>
    </source>
</evidence>
<organism evidence="6">
    <name type="scientific">Vitrella brassicaformis</name>
    <dbReference type="NCBI Taxonomy" id="1169539"/>
    <lineage>
        <taxon>Eukaryota</taxon>
        <taxon>Sar</taxon>
        <taxon>Alveolata</taxon>
        <taxon>Colpodellida</taxon>
        <taxon>Vitrellaceae</taxon>
        <taxon>Vitrella</taxon>
    </lineage>
</organism>
<dbReference type="EMBL" id="HBGB01032213">
    <property type="protein sequence ID" value="CAD9063853.1"/>
    <property type="molecule type" value="Transcribed_RNA"/>
</dbReference>
<dbReference type="Gene3D" id="1.25.40.570">
    <property type="match status" value="1"/>
</dbReference>
<evidence type="ECO:0000256" key="4">
    <source>
        <dbReference type="SAM" id="MobiDB-lite"/>
    </source>
</evidence>
<evidence type="ECO:0000256" key="2">
    <source>
        <dbReference type="ARBA" id="ARBA00022942"/>
    </source>
</evidence>
<dbReference type="InterPro" id="IPR040780">
    <property type="entry name" value="Rpn6_C_helix"/>
</dbReference>
<proteinExistence type="inferred from homology"/>
<dbReference type="InterPro" id="IPR011990">
    <property type="entry name" value="TPR-like_helical_dom_sf"/>
</dbReference>
<dbReference type="SUPFAM" id="SSF48452">
    <property type="entry name" value="TPR-like"/>
    <property type="match status" value="1"/>
</dbReference>
<evidence type="ECO:0000313" key="7">
    <source>
        <dbReference type="EMBL" id="CAD9063853.1"/>
    </source>
</evidence>
<dbReference type="Pfam" id="PF18503">
    <property type="entry name" value="RPN6_C_helix"/>
    <property type="match status" value="1"/>
</dbReference>